<dbReference type="GO" id="GO:0032222">
    <property type="term" value="P:regulation of synaptic transmission, cholinergic"/>
    <property type="evidence" value="ECO:0007669"/>
    <property type="project" value="InterPro"/>
</dbReference>
<dbReference type="AlphaFoldDB" id="A0A5K3FJ05"/>
<protein>
    <submittedName>
        <fullName evidence="4">Protein sleepless</fullName>
    </submittedName>
</protein>
<dbReference type="WBParaSite" id="MCU_008207-RA">
    <property type="protein sequence ID" value="MCU_008207-RA"/>
    <property type="gene ID" value="MCU_008207"/>
</dbReference>
<name>A0A5K3FJ05_MESCO</name>
<dbReference type="InterPro" id="IPR031424">
    <property type="entry name" value="QVR-like"/>
</dbReference>
<keyword evidence="2" id="KW-0325">Glycoprotein</keyword>
<keyword evidence="1 3" id="KW-0732">Signal</keyword>
<evidence type="ECO:0000256" key="1">
    <source>
        <dbReference type="ARBA" id="ARBA00022729"/>
    </source>
</evidence>
<dbReference type="PANTHER" id="PTHR38332:SF2">
    <property type="entry name" value="PROTEIN QUIVER"/>
    <property type="match status" value="1"/>
</dbReference>
<dbReference type="Pfam" id="PF17064">
    <property type="entry name" value="QVR"/>
    <property type="match status" value="1"/>
</dbReference>
<feature type="signal peptide" evidence="3">
    <location>
        <begin position="1"/>
        <end position="25"/>
    </location>
</feature>
<evidence type="ECO:0000256" key="2">
    <source>
        <dbReference type="ARBA" id="ARBA00023180"/>
    </source>
</evidence>
<sequence length="149" mass="16397">MKTLFIVLLDVGVLLLVMLPRMTLGLACYSCVSVSGSNRECEDPMHGSVHVEAPCRQGQPGHEGLGYARYCVKIKGRRVADGQQIYIRRCSMQKLGGINTHCGQFRLSDELYRGCIATCTQNWCNAVQPAPKPTFLATLLSLTLLALRP</sequence>
<feature type="chain" id="PRO_5024338971" evidence="3">
    <location>
        <begin position="26"/>
        <end position="149"/>
    </location>
</feature>
<reference evidence="4" key="1">
    <citation type="submission" date="2019-11" db="UniProtKB">
        <authorList>
            <consortium name="WormBaseParasite"/>
        </authorList>
    </citation>
    <scope>IDENTIFICATION</scope>
</reference>
<proteinExistence type="predicted"/>
<dbReference type="GO" id="GO:0030431">
    <property type="term" value="P:sleep"/>
    <property type="evidence" value="ECO:0007669"/>
    <property type="project" value="InterPro"/>
</dbReference>
<accession>A0A5K3FJ05</accession>
<organism evidence="4">
    <name type="scientific">Mesocestoides corti</name>
    <name type="common">Flatworm</name>
    <dbReference type="NCBI Taxonomy" id="53468"/>
    <lineage>
        <taxon>Eukaryota</taxon>
        <taxon>Metazoa</taxon>
        <taxon>Spiralia</taxon>
        <taxon>Lophotrochozoa</taxon>
        <taxon>Platyhelminthes</taxon>
        <taxon>Cestoda</taxon>
        <taxon>Eucestoda</taxon>
        <taxon>Cyclophyllidea</taxon>
        <taxon>Mesocestoididae</taxon>
        <taxon>Mesocestoides</taxon>
    </lineage>
</organism>
<evidence type="ECO:0000256" key="3">
    <source>
        <dbReference type="SAM" id="SignalP"/>
    </source>
</evidence>
<evidence type="ECO:0000313" key="4">
    <source>
        <dbReference type="WBParaSite" id="MCU_008207-RA"/>
    </source>
</evidence>
<dbReference type="PANTHER" id="PTHR38332">
    <property type="entry name" value="PROTEIN CBG11604"/>
    <property type="match status" value="1"/>
</dbReference>